<accession>A0A8J4V1R3</accession>
<evidence type="ECO:0000313" key="1">
    <source>
        <dbReference type="EMBL" id="KAF2075718.1"/>
    </source>
</evidence>
<protein>
    <submittedName>
        <fullName evidence="1">Uncharacterized protein</fullName>
    </submittedName>
</protein>
<comment type="caution">
    <text evidence="1">The sequence shown here is derived from an EMBL/GenBank/DDBJ whole genome shotgun (WGS) entry which is preliminary data.</text>
</comment>
<evidence type="ECO:0000313" key="2">
    <source>
        <dbReference type="Proteomes" id="UP000695562"/>
    </source>
</evidence>
<keyword evidence="2" id="KW-1185">Reference proteome</keyword>
<dbReference type="AlphaFoldDB" id="A0A8J4V1R3"/>
<reference evidence="1" key="1">
    <citation type="submission" date="2020-01" db="EMBL/GenBank/DDBJ databases">
        <title>Development of genomics and gene disruption for Polysphondylium violaceum indicates a role for the polyketide synthase stlB in stalk morphogenesis.</title>
        <authorList>
            <person name="Narita B."/>
            <person name="Kawabe Y."/>
            <person name="Kin K."/>
            <person name="Saito T."/>
            <person name="Gibbs R."/>
            <person name="Kuspa A."/>
            <person name="Muzny D."/>
            <person name="Queller D."/>
            <person name="Richards S."/>
            <person name="Strassman J."/>
            <person name="Sucgang R."/>
            <person name="Worley K."/>
            <person name="Schaap P."/>
        </authorList>
    </citation>
    <scope>NUCLEOTIDE SEQUENCE</scope>
    <source>
        <strain evidence="1">QSvi11</strain>
    </source>
</reference>
<dbReference type="Proteomes" id="UP000695562">
    <property type="component" value="Unassembled WGS sequence"/>
</dbReference>
<sequence>MEILYYYDMRSIPLYEYWSNHNGIKPTKYPPNDSYQEDEFDKVIFDEEPVISIQKESEFSSQRLSTKFIESSGFGRSTLTPFCTFGI</sequence>
<organism evidence="1 2">
    <name type="scientific">Polysphondylium violaceum</name>
    <dbReference type="NCBI Taxonomy" id="133409"/>
    <lineage>
        <taxon>Eukaryota</taxon>
        <taxon>Amoebozoa</taxon>
        <taxon>Evosea</taxon>
        <taxon>Eumycetozoa</taxon>
        <taxon>Dictyostelia</taxon>
        <taxon>Dictyosteliales</taxon>
        <taxon>Dictyosteliaceae</taxon>
        <taxon>Polysphondylium</taxon>
    </lineage>
</organism>
<proteinExistence type="predicted"/>
<gene>
    <name evidence="1" type="ORF">CYY_002961</name>
</gene>
<dbReference type="EMBL" id="AJWJ01000088">
    <property type="protein sequence ID" value="KAF2075718.1"/>
    <property type="molecule type" value="Genomic_DNA"/>
</dbReference>
<name>A0A8J4V1R3_9MYCE</name>